<dbReference type="RefSeq" id="WP_216801831.1">
    <property type="nucleotide sequence ID" value="NZ_CP076723.1"/>
</dbReference>
<evidence type="ECO:0000313" key="2">
    <source>
        <dbReference type="EMBL" id="QWV95130.1"/>
    </source>
</evidence>
<dbReference type="EMBL" id="CP076723">
    <property type="protein sequence ID" value="QWV95130.1"/>
    <property type="molecule type" value="Genomic_DNA"/>
</dbReference>
<evidence type="ECO:0000259" key="1">
    <source>
        <dbReference type="Pfam" id="PF00753"/>
    </source>
</evidence>
<dbReference type="PANTHER" id="PTHR30619:SF1">
    <property type="entry name" value="RECOMBINATION PROTEIN 2"/>
    <property type="match status" value="1"/>
</dbReference>
<keyword evidence="3" id="KW-1185">Reference proteome</keyword>
<feature type="domain" description="Metallo-beta-lactamase" evidence="1">
    <location>
        <begin position="34"/>
        <end position="96"/>
    </location>
</feature>
<protein>
    <submittedName>
        <fullName evidence="2">MBL fold metallo-hydrolase</fullName>
    </submittedName>
</protein>
<name>A0ABX8JI29_9BACT</name>
<dbReference type="PANTHER" id="PTHR30619">
    <property type="entry name" value="DNA INTERNALIZATION/COMPETENCE PROTEIN COMEC/REC2"/>
    <property type="match status" value="1"/>
</dbReference>
<dbReference type="InterPro" id="IPR001279">
    <property type="entry name" value="Metallo-B-lactamas"/>
</dbReference>
<gene>
    <name evidence="2" type="ORF">KP004_08115</name>
</gene>
<evidence type="ECO:0000313" key="3">
    <source>
        <dbReference type="Proteomes" id="UP000683557"/>
    </source>
</evidence>
<reference evidence="2 3" key="1">
    <citation type="submission" date="2021-06" db="EMBL/GenBank/DDBJ databases">
        <title>Gemonas diversity in paddy soil.</title>
        <authorList>
            <person name="Liu G."/>
        </authorList>
    </citation>
    <scope>NUCLEOTIDE SEQUENCE [LARGE SCALE GENOMIC DNA]</scope>
    <source>
        <strain evidence="2 3">RG10</strain>
    </source>
</reference>
<dbReference type="InterPro" id="IPR052159">
    <property type="entry name" value="Competence_DNA_uptake"/>
</dbReference>
<organism evidence="2 3">
    <name type="scientific">Geomonas oryzisoli</name>
    <dbReference type="NCBI Taxonomy" id="2847992"/>
    <lineage>
        <taxon>Bacteria</taxon>
        <taxon>Pseudomonadati</taxon>
        <taxon>Thermodesulfobacteriota</taxon>
        <taxon>Desulfuromonadia</taxon>
        <taxon>Geobacterales</taxon>
        <taxon>Geobacteraceae</taxon>
        <taxon>Geomonas</taxon>
    </lineage>
</organism>
<dbReference type="Pfam" id="PF00753">
    <property type="entry name" value="Lactamase_B"/>
    <property type="match status" value="1"/>
</dbReference>
<sequence>MLPSIEHERHQHAVGHGFFHTASVMFPDTGQTFEYVYDCGAKKTRKRLLPKIDEYVDSLEDQGIDLLVISHLHADHVSGLDRLLLHKSVDTVVLPYLDPFEKILLAAEQIYKSTDTASTISFTLEPEKWFRERGVGRVVIMTPKKADDDGILKTDLSGAPNHRWEVIKALSEEDVTVGGQQNAQSIYHGVPLVISSGRIPKWEFKFFCWRADFFWKTIKSEIAEVFGMTADDIESYANGKWMIDQLKSKTTRAKLVDCYISFTTTGLNWTSLCMRSGPARADFRCFHKYFYGAGPAKNTGEFSYCRNAAWLATGDAELSEAAILSDFLRHYDDHPHYNLACMSLAHHGSKRNHSMGALRRLNPRLLYATCPPNSTKHPDPNVEQQILKWLGQPVLRIDEESTNELHEWVHVYQ</sequence>
<accession>A0ABX8JI29</accession>
<proteinExistence type="predicted"/>
<dbReference type="Proteomes" id="UP000683557">
    <property type="component" value="Chromosome"/>
</dbReference>